<dbReference type="EMBL" id="BAABKK010000014">
    <property type="protein sequence ID" value="GAA5194769.1"/>
    <property type="molecule type" value="Genomic_DNA"/>
</dbReference>
<gene>
    <name evidence="1" type="ORF">GCM10023346_22980</name>
</gene>
<name>A0ABP9SE26_9MICC</name>
<proteinExistence type="predicted"/>
<protein>
    <submittedName>
        <fullName evidence="1">Uncharacterized protein</fullName>
    </submittedName>
</protein>
<keyword evidence="2" id="KW-1185">Reference proteome</keyword>
<evidence type="ECO:0000313" key="2">
    <source>
        <dbReference type="Proteomes" id="UP001500200"/>
    </source>
</evidence>
<comment type="caution">
    <text evidence="1">The sequence shown here is derived from an EMBL/GenBank/DDBJ whole genome shotgun (WGS) entry which is preliminary data.</text>
</comment>
<sequence length="67" mass="7640">MGHALDSFMRVTDRLRFWFGPATRGDIDAPVVHKHDDFETASEEDLGHFVVETDDQGHHYGVRKESA</sequence>
<evidence type="ECO:0000313" key="1">
    <source>
        <dbReference type="EMBL" id="GAA5194769.1"/>
    </source>
</evidence>
<reference evidence="2" key="1">
    <citation type="journal article" date="2019" name="Int. J. Syst. Evol. Microbiol.">
        <title>The Global Catalogue of Microorganisms (GCM) 10K type strain sequencing project: providing services to taxonomists for standard genome sequencing and annotation.</title>
        <authorList>
            <consortium name="The Broad Institute Genomics Platform"/>
            <consortium name="The Broad Institute Genome Sequencing Center for Infectious Disease"/>
            <person name="Wu L."/>
            <person name="Ma J."/>
        </authorList>
    </citation>
    <scope>NUCLEOTIDE SEQUENCE [LARGE SCALE GENOMIC DNA]</scope>
    <source>
        <strain evidence="2">JCM 18514</strain>
    </source>
</reference>
<accession>A0ABP9SE26</accession>
<organism evidence="1 2">
    <name type="scientific">Arthrobacter gyeryongensis</name>
    <dbReference type="NCBI Taxonomy" id="1650592"/>
    <lineage>
        <taxon>Bacteria</taxon>
        <taxon>Bacillati</taxon>
        <taxon>Actinomycetota</taxon>
        <taxon>Actinomycetes</taxon>
        <taxon>Micrococcales</taxon>
        <taxon>Micrococcaceae</taxon>
        <taxon>Arthrobacter</taxon>
    </lineage>
</organism>
<dbReference type="Proteomes" id="UP001500200">
    <property type="component" value="Unassembled WGS sequence"/>
</dbReference>